<reference evidence="2 3" key="1">
    <citation type="submission" date="2018-08" db="EMBL/GenBank/DDBJ databases">
        <title>A genome reference for cultivated species of the human gut microbiota.</title>
        <authorList>
            <person name="Zou Y."/>
            <person name="Xue W."/>
            <person name="Luo G."/>
        </authorList>
    </citation>
    <scope>NUCLEOTIDE SEQUENCE [LARGE SCALE GENOMIC DNA]</scope>
    <source>
        <strain evidence="2 3">AF33-12</strain>
    </source>
</reference>
<evidence type="ECO:0000256" key="1">
    <source>
        <dbReference type="ARBA" id="ARBA00022649"/>
    </source>
</evidence>
<evidence type="ECO:0000313" key="3">
    <source>
        <dbReference type="Proteomes" id="UP000285610"/>
    </source>
</evidence>
<name>A0A415SDH6_MEDGN</name>
<dbReference type="Gene3D" id="3.30.2310.20">
    <property type="entry name" value="RelE-like"/>
    <property type="match status" value="1"/>
</dbReference>
<dbReference type="Pfam" id="PF05016">
    <property type="entry name" value="ParE_toxin"/>
    <property type="match status" value="1"/>
</dbReference>
<dbReference type="EMBL" id="QRQE01000004">
    <property type="protein sequence ID" value="RHM80803.1"/>
    <property type="molecule type" value="Genomic_DNA"/>
</dbReference>
<dbReference type="AlphaFoldDB" id="A0A415SDH6"/>
<protein>
    <submittedName>
        <fullName evidence="2">Type II toxin-antitoxin system RelE/ParE family toxin</fullName>
    </submittedName>
</protein>
<evidence type="ECO:0000313" key="2">
    <source>
        <dbReference type="EMBL" id="RHM80803.1"/>
    </source>
</evidence>
<organism evidence="2 3">
    <name type="scientific">Mediterraneibacter gnavus</name>
    <name type="common">Ruminococcus gnavus</name>
    <dbReference type="NCBI Taxonomy" id="33038"/>
    <lineage>
        <taxon>Bacteria</taxon>
        <taxon>Bacillati</taxon>
        <taxon>Bacillota</taxon>
        <taxon>Clostridia</taxon>
        <taxon>Lachnospirales</taxon>
        <taxon>Lachnospiraceae</taxon>
        <taxon>Mediterraneibacter</taxon>
    </lineage>
</organism>
<comment type="caution">
    <text evidence="2">The sequence shown here is derived from an EMBL/GenBank/DDBJ whole genome shotgun (WGS) entry which is preliminary data.</text>
</comment>
<proteinExistence type="predicted"/>
<sequence>MIVLKKIEYSQIVRKKLNQLKADLVQDFGAEVSRKSVKKITDAVRGLEKFEKKGIAVSAMYNIECDYRYLYVSHNYVFYRIESEKIIIVEMFDEREDFMYKLFGISTRTQESIDYWGDED</sequence>
<dbReference type="InterPro" id="IPR007712">
    <property type="entry name" value="RelE/ParE_toxin"/>
</dbReference>
<dbReference type="InterPro" id="IPR035093">
    <property type="entry name" value="RelE/ParE_toxin_dom_sf"/>
</dbReference>
<accession>A0A415SDH6</accession>
<keyword evidence="1" id="KW-1277">Toxin-antitoxin system</keyword>
<dbReference type="Proteomes" id="UP000285610">
    <property type="component" value="Unassembled WGS sequence"/>
</dbReference>
<gene>
    <name evidence="2" type="ORF">DWZ50_02105</name>
</gene>